<protein>
    <submittedName>
        <fullName evidence="3">Myo-inositol-1-phosphate synthase</fullName>
    </submittedName>
</protein>
<sequence>MKSNIKVSIAGVGNCASALVQGVQYYRLTNDATGVTFKEINGYSISDIKFTAAFDVDARKVGKDLAEAIFTPPNNALKIIDVDKTGVIVKPGPLLDGIAPELAGSHIPVVEAKVDDVVKELESTNSEILINYLPTGAQKASEAYAEAALRAGVGFVNAMPSQIATVEQWQARFTKAGLPLLGDDIQNQLGATVLHKTIMHLLSLRGLKVVGTYQLNVGGTPDFLNLNYRKGQKEKTKTAAVKKMVKEQDFDAYITPVAHVGFLGGRKRAHMFIEAQGFAGVPVKIEVSLEVHDPWNNAGVMVDVLRLMKVALDRGVAGPIYSVAAWAFKNPPMHAPPDEAYNWLIEFIEGKRDN</sequence>
<comment type="similarity">
    <text evidence="1">Belongs to the myo-inositol 1-phosphate synthase family.</text>
</comment>
<dbReference type="Proteomes" id="UP000001137">
    <property type="component" value="Chromosome"/>
</dbReference>
<dbReference type="InterPro" id="IPR002587">
    <property type="entry name" value="Myo-inos-1-P_Synthase"/>
</dbReference>
<dbReference type="SUPFAM" id="SSF51735">
    <property type="entry name" value="NAD(P)-binding Rossmann-fold domains"/>
    <property type="match status" value="1"/>
</dbReference>
<dbReference type="Pfam" id="PF01658">
    <property type="entry name" value="Inos-1-P_synth"/>
    <property type="match status" value="1"/>
</dbReference>
<dbReference type="AlphaFoldDB" id="A8MA05"/>
<feature type="domain" description="Myo-inositol-1-phosphate synthase GAPDH-like" evidence="2">
    <location>
        <begin position="190"/>
        <end position="293"/>
    </location>
</feature>
<dbReference type="OrthoDB" id="80661at2157"/>
<dbReference type="PANTHER" id="PTHR43125">
    <property type="entry name" value="INOSITOL-3-PHOSPHATE SYNTHASE"/>
    <property type="match status" value="1"/>
</dbReference>
<name>A8MA05_CALMQ</name>
<dbReference type="InterPro" id="IPR052199">
    <property type="entry name" value="MIPS"/>
</dbReference>
<dbReference type="EMBL" id="CP000852">
    <property type="protein sequence ID" value="ABW02476.1"/>
    <property type="molecule type" value="Genomic_DNA"/>
</dbReference>
<reference evidence="3 4" key="1">
    <citation type="submission" date="2007-10" db="EMBL/GenBank/DDBJ databases">
        <title>Complete sequence of Caldivirga maquilingensis IC-167.</title>
        <authorList>
            <consortium name="US DOE Joint Genome Institute"/>
            <person name="Copeland A."/>
            <person name="Lucas S."/>
            <person name="Lapidus A."/>
            <person name="Barry K."/>
            <person name="Glavina del Rio T."/>
            <person name="Dalin E."/>
            <person name="Tice H."/>
            <person name="Pitluck S."/>
            <person name="Saunders E."/>
            <person name="Brettin T."/>
            <person name="Bruce D."/>
            <person name="Detter J.C."/>
            <person name="Han C."/>
            <person name="Schmutz J."/>
            <person name="Larimer F."/>
            <person name="Land M."/>
            <person name="Hauser L."/>
            <person name="Kyrpides N."/>
            <person name="Ivanova N."/>
            <person name="Biddle J.F."/>
            <person name="Zhang Z."/>
            <person name="Fitz-Gibbon S.T."/>
            <person name="Lowe T.M."/>
            <person name="Saltikov C."/>
            <person name="House C.H."/>
            <person name="Richardson P."/>
        </authorList>
    </citation>
    <scope>NUCLEOTIDE SEQUENCE [LARGE SCALE GENOMIC DNA]</scope>
    <source>
        <strain evidence="4">ATCC 700844 / DSM 13496 / JCM 10307 / IC-167</strain>
    </source>
</reference>
<dbReference type="eggNOG" id="arCOG04213">
    <property type="taxonomic scope" value="Archaea"/>
</dbReference>
<dbReference type="STRING" id="397948.Cmaq_1653"/>
<dbReference type="KEGG" id="cma:Cmaq_1653"/>
<accession>A8MA05</accession>
<dbReference type="InterPro" id="IPR036291">
    <property type="entry name" value="NAD(P)-bd_dom_sf"/>
</dbReference>
<dbReference type="Gene3D" id="3.40.50.720">
    <property type="entry name" value="NAD(P)-binding Rossmann-like Domain"/>
    <property type="match status" value="1"/>
</dbReference>
<proteinExistence type="inferred from homology"/>
<dbReference type="Gene3D" id="3.30.360.10">
    <property type="entry name" value="Dihydrodipicolinate Reductase, domain 2"/>
    <property type="match status" value="1"/>
</dbReference>
<dbReference type="GO" id="GO:0008654">
    <property type="term" value="P:phospholipid biosynthetic process"/>
    <property type="evidence" value="ECO:0007669"/>
    <property type="project" value="InterPro"/>
</dbReference>
<dbReference type="SUPFAM" id="SSF55347">
    <property type="entry name" value="Glyceraldehyde-3-phosphate dehydrogenase-like, C-terminal domain"/>
    <property type="match status" value="1"/>
</dbReference>
<dbReference type="GO" id="GO:0006021">
    <property type="term" value="P:inositol biosynthetic process"/>
    <property type="evidence" value="ECO:0007669"/>
    <property type="project" value="InterPro"/>
</dbReference>
<dbReference type="PANTHER" id="PTHR43125:SF1">
    <property type="entry name" value="INOSITOL-3-PHOSPHATE SYNTHASE"/>
    <property type="match status" value="1"/>
</dbReference>
<keyword evidence="4" id="KW-1185">Reference proteome</keyword>
<gene>
    <name evidence="3" type="ordered locus">Cmaq_1653</name>
</gene>
<evidence type="ECO:0000259" key="2">
    <source>
        <dbReference type="Pfam" id="PF01658"/>
    </source>
</evidence>
<evidence type="ECO:0000313" key="4">
    <source>
        <dbReference type="Proteomes" id="UP000001137"/>
    </source>
</evidence>
<evidence type="ECO:0000313" key="3">
    <source>
        <dbReference type="EMBL" id="ABW02476.1"/>
    </source>
</evidence>
<dbReference type="InterPro" id="IPR013021">
    <property type="entry name" value="Myo-inos-1-P_Synthase_GAPDH"/>
</dbReference>
<organism evidence="3 4">
    <name type="scientific">Caldivirga maquilingensis (strain ATCC 700844 / DSM 13496 / JCM 10307 / IC-167)</name>
    <dbReference type="NCBI Taxonomy" id="397948"/>
    <lineage>
        <taxon>Archaea</taxon>
        <taxon>Thermoproteota</taxon>
        <taxon>Thermoprotei</taxon>
        <taxon>Thermoproteales</taxon>
        <taxon>Thermoproteaceae</taxon>
        <taxon>Caldivirga</taxon>
    </lineage>
</organism>
<dbReference type="PIRSF" id="PIRSF015578">
    <property type="entry name" value="Myoinos-ppht_syn"/>
    <property type="match status" value="1"/>
</dbReference>
<dbReference type="GO" id="GO:0004512">
    <property type="term" value="F:inositol-3-phosphate synthase activity"/>
    <property type="evidence" value="ECO:0007669"/>
    <property type="project" value="InterPro"/>
</dbReference>
<dbReference type="RefSeq" id="WP_012186695.1">
    <property type="nucleotide sequence ID" value="NC_009954.1"/>
</dbReference>
<dbReference type="GeneID" id="5709846"/>
<dbReference type="HOGENOM" id="CLU_050011_0_0_2"/>
<evidence type="ECO:0000256" key="1">
    <source>
        <dbReference type="ARBA" id="ARBA00010813"/>
    </source>
</evidence>